<reference evidence="1" key="1">
    <citation type="journal article" date="2007" name="PLoS ONE">
        <title>The first genome sequence of an elite grapevine cultivar (Pinot noir Vitis vinifera L.): coping with a highly heterozygous genome.</title>
        <authorList>
            <person name="Velasco R."/>
            <person name="Zharkikh A."/>
            <person name="Troggio M."/>
            <person name="Cartwright D.A."/>
            <person name="Cestaro A."/>
            <person name="Pruss D."/>
            <person name="Pindo M."/>
            <person name="FitzGerald L.M."/>
            <person name="Vezzulli S."/>
            <person name="Reid J."/>
            <person name="Malacarne G."/>
            <person name="Iliev D."/>
            <person name="Coppola G."/>
            <person name="Wardell B."/>
            <person name="Micheletti D."/>
            <person name="Macalma T."/>
            <person name="Facci M."/>
            <person name="Mitchell J.T."/>
            <person name="Perazzolli M."/>
            <person name="Eldredge G."/>
            <person name="Gatto P."/>
            <person name="Oyzerski R."/>
            <person name="Moretto M."/>
            <person name="Gutin N."/>
            <person name="Stefanini M."/>
            <person name="Chen Y."/>
            <person name="Segala C."/>
            <person name="Davenport C."/>
            <person name="Dematte L."/>
            <person name="Mraz A."/>
            <person name="Battilana J."/>
            <person name="Stormo K."/>
            <person name="Costa F."/>
            <person name="Tao Q."/>
            <person name="Si-Ammour A."/>
            <person name="Harkins T."/>
            <person name="Lackey A."/>
            <person name="Perbost C."/>
            <person name="Taillon B."/>
            <person name="Stella A."/>
            <person name="Solovyev V."/>
            <person name="Fawcett J.A."/>
            <person name="Sterck L."/>
            <person name="Vandepoele K."/>
            <person name="Grando S.M."/>
            <person name="Toppo S."/>
            <person name="Moser C."/>
            <person name="Lanchbury J."/>
            <person name="Bogden R."/>
            <person name="Skolnick M."/>
            <person name="Sgaramella V."/>
            <person name="Bhatnagar S.K."/>
            <person name="Fontana P."/>
            <person name="Gutin A."/>
            <person name="Van de Peer Y."/>
            <person name="Salamini F."/>
            <person name="Viola R."/>
        </authorList>
    </citation>
    <scope>NUCLEOTIDE SEQUENCE</scope>
</reference>
<evidence type="ECO:0008006" key="2">
    <source>
        <dbReference type="Google" id="ProtNLM"/>
    </source>
</evidence>
<name>A5B863_VITVI</name>
<protein>
    <recommendedName>
        <fullName evidence="2">Retrotransposon gag domain-containing protein</fullName>
    </recommendedName>
</protein>
<dbReference type="AlphaFoldDB" id="A5B863"/>
<sequence>MQENESLREFVKRFEQVVLQVESCSIDAILQIFKRSIFPGTPFFESLAKKLPATMDDLFRRENKYSMLDDNVHAATWKVLATSRLIRNDHTGSSKPSNQLRQAMERLIKVGHLKQYIRMAGGQKEMVGDLAIQTPTTSTAPRVVINYIHGGSIDEKYNSKRKRQRLLCATSVRERINSIQHNLSNGDAPSMDDMITFPPINANRVMQPHENALIPTLGISGFDVRRVLVDPGSSANLLQMSAYRQMGLSPSVLENPGRILF</sequence>
<organism evidence="1">
    <name type="scientific">Vitis vinifera</name>
    <name type="common">Grape</name>
    <dbReference type="NCBI Taxonomy" id="29760"/>
    <lineage>
        <taxon>Eukaryota</taxon>
        <taxon>Viridiplantae</taxon>
        <taxon>Streptophyta</taxon>
        <taxon>Embryophyta</taxon>
        <taxon>Tracheophyta</taxon>
        <taxon>Spermatophyta</taxon>
        <taxon>Magnoliopsida</taxon>
        <taxon>eudicotyledons</taxon>
        <taxon>Gunneridae</taxon>
        <taxon>Pentapetalae</taxon>
        <taxon>rosids</taxon>
        <taxon>Vitales</taxon>
        <taxon>Vitaceae</taxon>
        <taxon>Viteae</taxon>
        <taxon>Vitis</taxon>
    </lineage>
</organism>
<accession>A5B863</accession>
<dbReference type="PANTHER" id="PTHR33240">
    <property type="entry name" value="OS08G0508500 PROTEIN"/>
    <property type="match status" value="1"/>
</dbReference>
<proteinExistence type="predicted"/>
<dbReference type="EMBL" id="AM450060">
    <property type="protein sequence ID" value="CAN78755.1"/>
    <property type="molecule type" value="Genomic_DNA"/>
</dbReference>
<gene>
    <name evidence="1" type="ORF">VITISV_040529</name>
</gene>
<evidence type="ECO:0000313" key="1">
    <source>
        <dbReference type="EMBL" id="CAN78755.1"/>
    </source>
</evidence>
<dbReference type="PANTHER" id="PTHR33240:SF15">
    <property type="entry name" value="GAG-PRO-LIKE PROTEIN"/>
    <property type="match status" value="1"/>
</dbReference>